<dbReference type="Gene3D" id="2.60.40.10">
    <property type="entry name" value="Immunoglobulins"/>
    <property type="match status" value="1"/>
</dbReference>
<sequence length="825" mass="94028">MAQIQSSHAKCQLVQFLYANDLSALTVTSLIPSVHLKSFITNTVYAVRFVESRTFAIACTSVCSSDISSKCGDISNDAKLNVMLLICHFKFSHAVQLENHFGAQEKSYFDNSTSRLDSRMSFLRNKFTGSCSSFTTHILQSKELEYCTYKTLKFATVWIYKFRVFVSTFNVNGQPPEANLLELFCQRVTDPPPDIYAVGFQELDLSQQTFLFDITSREEEWARVVLMNLKTVGDYVELKRVRLVGMFLVIYVTRELHQRDVISEFATATVGTGVLNRMGNKGGVAIRFRLYDSWLCFVNCHFAAGADELERRNQDFREISKTMFCDLANLGIFDHDEIFWFGDMNYRLSEDGGRRTANATFVKEACEIGLFESLLHLDQLSRMKSIGLAFQEFTEGKITFLPTYKYDIGTDTWDSSEKGRTPAWCDRILWCGDHIEQIAYESVPSVRMSDHKPVRAIFSLQAKVVDNKKLQTLFEAALRESDRLENQWLPQVSLDKLEFEFKDVRFLEPLCQPLTITNIGRVPVYFEFRSESGHSVNCKPWLSITPDKYRININEKCVVDLQVLIEKETVWKIDSSGEKLDSILVLHLDNGKDFFITVHAEYVPGCFGISLEKLYNTVQPGECSSSASKLIDIDPVESADVKRSSSFPIPKEIWLLVDYIYKNGLDEENLFAQAGSHPEFISIRNTLDAGNGKQLSGSVRSVAETLLRFLDSLPEPLVPTDVYELCFRNVRDYGACKRAIASFPTLHNSVFIYLICFLREVLHHSAKNKTSANGLAVIFAPILFRFPEPAGRIFTRRATLMQKMQLATQFLETLFRGKQDDLIEL</sequence>
<dbReference type="InterPro" id="IPR008936">
    <property type="entry name" value="Rho_GTPase_activation_prot"/>
</dbReference>
<dbReference type="Gene3D" id="1.10.555.10">
    <property type="entry name" value="Rho GTPase activation protein"/>
    <property type="match status" value="1"/>
</dbReference>
<keyword evidence="7" id="KW-1185">Reference proteome</keyword>
<dbReference type="InterPro" id="IPR013783">
    <property type="entry name" value="Ig-like_fold"/>
</dbReference>
<evidence type="ECO:0000313" key="7">
    <source>
        <dbReference type="Proteomes" id="UP000054776"/>
    </source>
</evidence>
<dbReference type="SMART" id="SM00128">
    <property type="entry name" value="IPPc"/>
    <property type="match status" value="1"/>
</dbReference>
<dbReference type="GO" id="GO:0030670">
    <property type="term" value="C:phagocytic vesicle membrane"/>
    <property type="evidence" value="ECO:0007669"/>
    <property type="project" value="UniProtKB-SubCell"/>
</dbReference>
<keyword evidence="4" id="KW-0968">Cytoplasmic vesicle</keyword>
<dbReference type="EMBL" id="JYDH01000079">
    <property type="protein sequence ID" value="KRY33639.1"/>
    <property type="molecule type" value="Genomic_DNA"/>
</dbReference>
<dbReference type="Pfam" id="PF21310">
    <property type="entry name" value="OCRL-like_ASH"/>
    <property type="match status" value="1"/>
</dbReference>
<feature type="non-terminal residue" evidence="6">
    <location>
        <position position="825"/>
    </location>
</feature>
<feature type="domain" description="Rho-GAP" evidence="5">
    <location>
        <begin position="631"/>
        <end position="822"/>
    </location>
</feature>
<dbReference type="CDD" id="cd04380">
    <property type="entry name" value="RhoGAP_OCRL1"/>
    <property type="match status" value="1"/>
</dbReference>
<evidence type="ECO:0000256" key="2">
    <source>
        <dbReference type="ARBA" id="ARBA00004580"/>
    </source>
</evidence>
<dbReference type="AlphaFoldDB" id="A0A0V1B9H8"/>
<dbReference type="InterPro" id="IPR036691">
    <property type="entry name" value="Endo/exonu/phosph_ase_sf"/>
</dbReference>
<dbReference type="Proteomes" id="UP000054776">
    <property type="component" value="Unassembled WGS sequence"/>
</dbReference>
<dbReference type="PROSITE" id="PS50238">
    <property type="entry name" value="RHOGAP"/>
    <property type="match status" value="1"/>
</dbReference>
<organism evidence="6 7">
    <name type="scientific">Trichinella spiralis</name>
    <name type="common">Trichina worm</name>
    <dbReference type="NCBI Taxonomy" id="6334"/>
    <lineage>
        <taxon>Eukaryota</taxon>
        <taxon>Metazoa</taxon>
        <taxon>Ecdysozoa</taxon>
        <taxon>Nematoda</taxon>
        <taxon>Enoplea</taxon>
        <taxon>Dorylaimia</taxon>
        <taxon>Trichinellida</taxon>
        <taxon>Trichinellidae</taxon>
        <taxon>Trichinella</taxon>
    </lineage>
</organism>
<dbReference type="SMART" id="SM00324">
    <property type="entry name" value="RhoGAP"/>
    <property type="match status" value="1"/>
</dbReference>
<reference evidence="6 7" key="1">
    <citation type="submission" date="2015-01" db="EMBL/GenBank/DDBJ databases">
        <title>Evolution of Trichinella species and genotypes.</title>
        <authorList>
            <person name="Korhonen P.K."/>
            <person name="Edoardo P."/>
            <person name="Giuseppe L.R."/>
            <person name="Gasser R.B."/>
        </authorList>
    </citation>
    <scope>NUCLEOTIDE SEQUENCE [LARGE SCALE GENOMIC DNA]</scope>
    <source>
        <strain evidence="6">ISS3</strain>
    </source>
</reference>
<proteinExistence type="predicted"/>
<dbReference type="GO" id="GO:0046856">
    <property type="term" value="P:phosphatidylinositol dephosphorylation"/>
    <property type="evidence" value="ECO:0007669"/>
    <property type="project" value="InterPro"/>
</dbReference>
<dbReference type="SUPFAM" id="SSF56219">
    <property type="entry name" value="DNase I-like"/>
    <property type="match status" value="1"/>
</dbReference>
<keyword evidence="3" id="KW-0967">Endosome</keyword>
<dbReference type="GO" id="GO:0004439">
    <property type="term" value="F:phosphatidylinositol-4,5-bisphosphate 5-phosphatase activity"/>
    <property type="evidence" value="ECO:0007669"/>
    <property type="project" value="TreeGrafter"/>
</dbReference>
<gene>
    <name evidence="6" type="primary">Ocrl</name>
    <name evidence="6" type="ORF">T01_13938</name>
</gene>
<comment type="caution">
    <text evidence="6">The sequence shown here is derived from an EMBL/GenBank/DDBJ whole genome shotgun (WGS) entry which is preliminary data.</text>
</comment>
<dbReference type="InterPro" id="IPR000300">
    <property type="entry name" value="IPPc"/>
</dbReference>
<dbReference type="Pfam" id="PF00620">
    <property type="entry name" value="RhoGAP"/>
    <property type="match status" value="1"/>
</dbReference>
<dbReference type="PANTHER" id="PTHR11200:SF300">
    <property type="entry name" value="TYPE II INOSITOL 1,4,5-TRISPHOSPHATE 5-PHOSPHATASE"/>
    <property type="match status" value="1"/>
</dbReference>
<evidence type="ECO:0000313" key="6">
    <source>
        <dbReference type="EMBL" id="KRY33639.1"/>
    </source>
</evidence>
<dbReference type="InterPro" id="IPR047078">
    <property type="entry name" value="RhoGAP_OCRL1"/>
</dbReference>
<dbReference type="InterPro" id="IPR046985">
    <property type="entry name" value="IP5"/>
</dbReference>
<evidence type="ECO:0000256" key="4">
    <source>
        <dbReference type="ARBA" id="ARBA00023329"/>
    </source>
</evidence>
<dbReference type="FunFam" id="1.10.555.10:FF:000012">
    <property type="entry name" value="Putative inositol polyphosphate 5-phosphatase OCRL-1"/>
    <property type="match status" value="1"/>
</dbReference>
<evidence type="ECO:0000259" key="5">
    <source>
        <dbReference type="PROSITE" id="PS50238"/>
    </source>
</evidence>
<dbReference type="FunCoup" id="A0A0V1B9H8">
    <property type="interactions" value="1524"/>
</dbReference>
<dbReference type="InterPro" id="IPR048869">
    <property type="entry name" value="OCRL-1_2_ASH"/>
</dbReference>
<dbReference type="Pfam" id="PF22669">
    <property type="entry name" value="Exo_endo_phos2"/>
    <property type="match status" value="1"/>
</dbReference>
<dbReference type="GO" id="GO:0007165">
    <property type="term" value="P:signal transduction"/>
    <property type="evidence" value="ECO:0007669"/>
    <property type="project" value="InterPro"/>
</dbReference>
<protein>
    <submittedName>
        <fullName evidence="6">Inositol polyphosphate 5-phosphatase OCRL-1</fullName>
    </submittedName>
</protein>
<accession>A0A0V1B9H8</accession>
<dbReference type="Gene3D" id="3.60.10.10">
    <property type="entry name" value="Endonuclease/exonuclease/phosphatase"/>
    <property type="match status" value="1"/>
</dbReference>
<comment type="subcellular location">
    <subcellularLocation>
        <location evidence="2">Cytoplasmic vesicle</location>
        <location evidence="2">Phagosome membrane</location>
    </subcellularLocation>
    <subcellularLocation>
        <location evidence="1">Early endosome membrane</location>
    </subcellularLocation>
</comment>
<dbReference type="eggNOG" id="KOG0565">
    <property type="taxonomic scope" value="Eukaryota"/>
</dbReference>
<dbReference type="InParanoid" id="A0A0V1B9H8"/>
<evidence type="ECO:0000256" key="3">
    <source>
        <dbReference type="ARBA" id="ARBA00022753"/>
    </source>
</evidence>
<dbReference type="STRING" id="6334.A0A0V1B9H8"/>
<dbReference type="OrthoDB" id="7862313at2759"/>
<name>A0A0V1B9H8_TRISP</name>
<evidence type="ECO:0000256" key="1">
    <source>
        <dbReference type="ARBA" id="ARBA00004146"/>
    </source>
</evidence>
<dbReference type="InterPro" id="IPR000198">
    <property type="entry name" value="RhoGAP_dom"/>
</dbReference>
<dbReference type="SUPFAM" id="SSF48350">
    <property type="entry name" value="GTPase activation domain, GAP"/>
    <property type="match status" value="1"/>
</dbReference>
<dbReference type="GO" id="GO:0031901">
    <property type="term" value="C:early endosome membrane"/>
    <property type="evidence" value="ECO:0007669"/>
    <property type="project" value="UniProtKB-SubCell"/>
</dbReference>
<dbReference type="PANTHER" id="PTHR11200">
    <property type="entry name" value="INOSITOL 5-PHOSPHATASE"/>
    <property type="match status" value="1"/>
</dbReference>